<reference evidence="1 2" key="1">
    <citation type="submission" date="2023-09" db="EMBL/GenBank/DDBJ databases">
        <authorList>
            <person name="Rey-Velasco X."/>
        </authorList>
    </citation>
    <scope>NUCLEOTIDE SEQUENCE [LARGE SCALE GENOMIC DNA]</scope>
    <source>
        <strain evidence="1 2">P050</strain>
    </source>
</reference>
<sequence length="60" mass="7201">MKAELVHQIAKELSYSELERLYLMIEKDLKDIPGKKFKKTKKPTRLTDREAMEYLLKNVF</sequence>
<dbReference type="RefSeq" id="WP_311591938.1">
    <property type="nucleotide sequence ID" value="NZ_JAVRHV010000001.1"/>
</dbReference>
<comment type="caution">
    <text evidence="1">The sequence shown here is derived from an EMBL/GenBank/DDBJ whole genome shotgun (WGS) entry which is preliminary data.</text>
</comment>
<organism evidence="1 2">
    <name type="scientific">Urechidicola vernalis</name>
    <dbReference type="NCBI Taxonomy" id="3075600"/>
    <lineage>
        <taxon>Bacteria</taxon>
        <taxon>Pseudomonadati</taxon>
        <taxon>Bacteroidota</taxon>
        <taxon>Flavobacteriia</taxon>
        <taxon>Flavobacteriales</taxon>
        <taxon>Flavobacteriaceae</taxon>
        <taxon>Urechidicola</taxon>
    </lineage>
</organism>
<evidence type="ECO:0000313" key="1">
    <source>
        <dbReference type="EMBL" id="MDT0552110.1"/>
    </source>
</evidence>
<name>A0ABU2Y1R7_9FLAO</name>
<keyword evidence="2" id="KW-1185">Reference proteome</keyword>
<proteinExistence type="predicted"/>
<accession>A0ABU2Y1R7</accession>
<dbReference type="Proteomes" id="UP001252186">
    <property type="component" value="Unassembled WGS sequence"/>
</dbReference>
<dbReference type="EMBL" id="JAVRHV010000001">
    <property type="protein sequence ID" value="MDT0552110.1"/>
    <property type="molecule type" value="Genomic_DNA"/>
</dbReference>
<evidence type="ECO:0008006" key="3">
    <source>
        <dbReference type="Google" id="ProtNLM"/>
    </source>
</evidence>
<evidence type="ECO:0000313" key="2">
    <source>
        <dbReference type="Proteomes" id="UP001252186"/>
    </source>
</evidence>
<protein>
    <recommendedName>
        <fullName evidence="3">Transposase</fullName>
    </recommendedName>
</protein>
<gene>
    <name evidence="1" type="ORF">RM519_02520</name>
</gene>